<dbReference type="Pfam" id="PF13365">
    <property type="entry name" value="Trypsin_2"/>
    <property type="match status" value="1"/>
</dbReference>
<sequence>MEPVTTLSSDSAECVFHVEGNKIGYIATLNSYSKILGKPHLQHKLTYENTSKGIGRIFVSYNISKISNNEPEKEKLSWFCGTGFCVKSNLVMTASHVLQYPVDSKASKEIKEIQENLRYDKIYIYFGTNATINDEINLSEIDPKSMYELESCGNFSYPKYQLISTGQNGQKYAWHTLNDLQVLRFKGTPPAGIEILLPMIPTNDAEHDSHYVMGYPGHVELDHFVLDYKGALDQHLTKLYDDLVQDSASFQKKTVYVGQVVSFDNVLSHQCPTLKGTSGGILANGNRLHEKKFIGVHLGGDIEAGNIAISVTHQLFWDVYRTYVLDDQFIQNNLEDLQPYLNFCQKSYPAK</sequence>
<accession>D3B2A4</accession>
<evidence type="ECO:0000313" key="2">
    <source>
        <dbReference type="Proteomes" id="UP000001396"/>
    </source>
</evidence>
<dbReference type="SUPFAM" id="SSF50494">
    <property type="entry name" value="Trypsin-like serine proteases"/>
    <property type="match status" value="1"/>
</dbReference>
<comment type="caution">
    <text evidence="1">The sequence shown here is derived from an EMBL/GenBank/DDBJ whole genome shotgun (WGS) entry which is preliminary data.</text>
</comment>
<dbReference type="EMBL" id="ADBJ01000009">
    <property type="protein sequence ID" value="EFA84479.1"/>
    <property type="molecule type" value="Genomic_DNA"/>
</dbReference>
<dbReference type="InterPro" id="IPR043504">
    <property type="entry name" value="Peptidase_S1_PA_chymotrypsin"/>
</dbReference>
<dbReference type="InParanoid" id="D3B2A4"/>
<dbReference type="RefSeq" id="XP_020436593.1">
    <property type="nucleotide sequence ID" value="XM_020573498.1"/>
</dbReference>
<evidence type="ECO:0008006" key="3">
    <source>
        <dbReference type="Google" id="ProtNLM"/>
    </source>
</evidence>
<name>D3B2A4_HETP5</name>
<dbReference type="GeneID" id="31358038"/>
<dbReference type="AlphaFoldDB" id="D3B2A4"/>
<dbReference type="InterPro" id="IPR009003">
    <property type="entry name" value="Peptidase_S1_PA"/>
</dbReference>
<dbReference type="Proteomes" id="UP000001396">
    <property type="component" value="Unassembled WGS sequence"/>
</dbReference>
<organism evidence="1 2">
    <name type="scientific">Heterostelium pallidum (strain ATCC 26659 / Pp 5 / PN500)</name>
    <name type="common">Cellular slime mold</name>
    <name type="synonym">Polysphondylium pallidum</name>
    <dbReference type="NCBI Taxonomy" id="670386"/>
    <lineage>
        <taxon>Eukaryota</taxon>
        <taxon>Amoebozoa</taxon>
        <taxon>Evosea</taxon>
        <taxon>Eumycetozoa</taxon>
        <taxon>Dictyostelia</taxon>
        <taxon>Acytosteliales</taxon>
        <taxon>Acytosteliaceae</taxon>
        <taxon>Heterostelium</taxon>
    </lineage>
</organism>
<dbReference type="Gene3D" id="2.40.10.10">
    <property type="entry name" value="Trypsin-like serine proteases"/>
    <property type="match status" value="1"/>
</dbReference>
<evidence type="ECO:0000313" key="1">
    <source>
        <dbReference type="EMBL" id="EFA84479.1"/>
    </source>
</evidence>
<keyword evidence="2" id="KW-1185">Reference proteome</keyword>
<reference evidence="1 2" key="1">
    <citation type="journal article" date="2011" name="Genome Res.">
        <title>Phylogeny-wide analysis of social amoeba genomes highlights ancient origins for complex intercellular communication.</title>
        <authorList>
            <person name="Heidel A.J."/>
            <person name="Lawal H.M."/>
            <person name="Felder M."/>
            <person name="Schilde C."/>
            <person name="Helps N.R."/>
            <person name="Tunggal B."/>
            <person name="Rivero F."/>
            <person name="John U."/>
            <person name="Schleicher M."/>
            <person name="Eichinger L."/>
            <person name="Platzer M."/>
            <person name="Noegel A.A."/>
            <person name="Schaap P."/>
            <person name="Gloeckner G."/>
        </authorList>
    </citation>
    <scope>NUCLEOTIDE SEQUENCE [LARGE SCALE GENOMIC DNA]</scope>
    <source>
        <strain evidence="2">ATCC 26659 / Pp 5 / PN500</strain>
    </source>
</reference>
<gene>
    <name evidence="1" type="ORF">PPL_02513</name>
</gene>
<proteinExistence type="predicted"/>
<protein>
    <recommendedName>
        <fullName evidence="3">Serine protease</fullName>
    </recommendedName>
</protein>